<feature type="transmembrane region" description="Helical" evidence="5">
    <location>
        <begin position="121"/>
        <end position="141"/>
    </location>
</feature>
<keyword evidence="4 5" id="KW-0472">Membrane</keyword>
<dbReference type="InterPro" id="IPR036318">
    <property type="entry name" value="FAD-bd_PCMH-like_sf"/>
</dbReference>
<dbReference type="GO" id="GO:0050660">
    <property type="term" value="F:flavin adenine dinucleotide binding"/>
    <property type="evidence" value="ECO:0007669"/>
    <property type="project" value="InterPro"/>
</dbReference>
<gene>
    <name evidence="8" type="primary">corC_2</name>
    <name evidence="8" type="ORF">Q31a_59470</name>
</gene>
<evidence type="ECO:0000256" key="4">
    <source>
        <dbReference type="PROSITE-ProRule" id="PRU01193"/>
    </source>
</evidence>
<feature type="domain" description="CNNM transmembrane" evidence="7">
    <location>
        <begin position="4"/>
        <end position="191"/>
    </location>
</feature>
<evidence type="ECO:0000256" key="1">
    <source>
        <dbReference type="ARBA" id="ARBA00022737"/>
    </source>
</evidence>
<evidence type="ECO:0000256" key="2">
    <source>
        <dbReference type="ARBA" id="ARBA00023122"/>
    </source>
</evidence>
<dbReference type="InterPro" id="IPR046342">
    <property type="entry name" value="CBS_dom_sf"/>
</dbReference>
<reference evidence="8 9" key="1">
    <citation type="submission" date="2019-02" db="EMBL/GenBank/DDBJ databases">
        <title>Deep-cultivation of Planctomycetes and their phenomic and genomic characterization uncovers novel biology.</title>
        <authorList>
            <person name="Wiegand S."/>
            <person name="Jogler M."/>
            <person name="Boedeker C."/>
            <person name="Pinto D."/>
            <person name="Vollmers J."/>
            <person name="Rivas-Marin E."/>
            <person name="Kohn T."/>
            <person name="Peeters S.H."/>
            <person name="Heuer A."/>
            <person name="Rast P."/>
            <person name="Oberbeckmann S."/>
            <person name="Bunk B."/>
            <person name="Jeske O."/>
            <person name="Meyerdierks A."/>
            <person name="Storesund J.E."/>
            <person name="Kallscheuer N."/>
            <person name="Luecker S."/>
            <person name="Lage O.M."/>
            <person name="Pohl T."/>
            <person name="Merkel B.J."/>
            <person name="Hornburger P."/>
            <person name="Mueller R.-W."/>
            <person name="Bruemmer F."/>
            <person name="Labrenz M."/>
            <person name="Spormann A.M."/>
            <person name="Op den Camp H."/>
            <person name="Overmann J."/>
            <person name="Amann R."/>
            <person name="Jetten M.S.M."/>
            <person name="Mascher T."/>
            <person name="Medema M.H."/>
            <person name="Devos D.P."/>
            <person name="Kaster A.-K."/>
            <person name="Ovreas L."/>
            <person name="Rohde M."/>
            <person name="Galperin M.Y."/>
            <person name="Jogler C."/>
        </authorList>
    </citation>
    <scope>NUCLEOTIDE SEQUENCE [LARGE SCALE GENOMIC DNA]</scope>
    <source>
        <strain evidence="8 9">Q31a</strain>
    </source>
</reference>
<feature type="transmembrane region" description="Helical" evidence="5">
    <location>
        <begin position="63"/>
        <end position="83"/>
    </location>
</feature>
<organism evidence="8 9">
    <name type="scientific">Aureliella helgolandensis</name>
    <dbReference type="NCBI Taxonomy" id="2527968"/>
    <lineage>
        <taxon>Bacteria</taxon>
        <taxon>Pseudomonadati</taxon>
        <taxon>Planctomycetota</taxon>
        <taxon>Planctomycetia</taxon>
        <taxon>Pirellulales</taxon>
        <taxon>Pirellulaceae</taxon>
        <taxon>Aureliella</taxon>
    </lineage>
</organism>
<feature type="transmembrane region" description="Helical" evidence="5">
    <location>
        <begin position="12"/>
        <end position="38"/>
    </location>
</feature>
<dbReference type="Proteomes" id="UP000318017">
    <property type="component" value="Chromosome"/>
</dbReference>
<name>A0A518GG82_9BACT</name>
<dbReference type="RefSeq" id="WP_145085126.1">
    <property type="nucleotide sequence ID" value="NZ_CP036298.1"/>
</dbReference>
<evidence type="ECO:0000313" key="9">
    <source>
        <dbReference type="Proteomes" id="UP000318017"/>
    </source>
</evidence>
<dbReference type="InterPro" id="IPR002550">
    <property type="entry name" value="CNNM"/>
</dbReference>
<accession>A0A518GG82</accession>
<evidence type="ECO:0000259" key="7">
    <source>
        <dbReference type="PROSITE" id="PS51846"/>
    </source>
</evidence>
<protein>
    <submittedName>
        <fullName evidence="8">Magnesium and cobalt efflux protein CorC</fullName>
    </submittedName>
</protein>
<dbReference type="Pfam" id="PF01595">
    <property type="entry name" value="CNNM"/>
    <property type="match status" value="1"/>
</dbReference>
<dbReference type="GO" id="GO:0005886">
    <property type="term" value="C:plasma membrane"/>
    <property type="evidence" value="ECO:0007669"/>
    <property type="project" value="TreeGrafter"/>
</dbReference>
<evidence type="ECO:0000313" key="8">
    <source>
        <dbReference type="EMBL" id="QDV27558.1"/>
    </source>
</evidence>
<evidence type="ECO:0000256" key="3">
    <source>
        <dbReference type="PROSITE-ProRule" id="PRU00703"/>
    </source>
</evidence>
<dbReference type="SMART" id="SM01091">
    <property type="entry name" value="CorC_HlyC"/>
    <property type="match status" value="1"/>
</dbReference>
<dbReference type="Pfam" id="PF00571">
    <property type="entry name" value="CBS"/>
    <property type="match status" value="1"/>
</dbReference>
<keyword evidence="4 5" id="KW-1133">Transmembrane helix</keyword>
<dbReference type="KEGG" id="ahel:Q31a_59470"/>
<dbReference type="AlphaFoldDB" id="A0A518GG82"/>
<dbReference type="Gene3D" id="3.30.465.10">
    <property type="match status" value="1"/>
</dbReference>
<keyword evidence="4 5" id="KW-0812">Transmembrane</keyword>
<sequence length="420" mass="47057">MPETLPSLWPYLPGMAILIAVSGFFSGSEAAFFSLTLSQRRSLKPRSRSGSLAKNLLERPERLLMGILFWNLAINIGYFSLVSQASLQLEPGSPSPALFTLASLMAIIVLGEFIPKSLAVLYPLTFIPLVAVPLTIAIRILDAFLPVIKVINEASRRLVWPGLKPEPYLELSDLDRAVELSTDNSQLYEHERLILRNIIHLSEIRVEEWMRPRTQYRSFTPPFKIEDLGGQRTPSGYILLNDKEGIELQATIDLPNLLPHQLEDLNQHKQSLVVVPWCCTIADALKCLREGKRRIAVVVNEFGETIGILTWDEIFEAILQTENLHSQRELAIAEVQLESPGVWIATGMTKLRRLERVLGRRLEFSRSLTVGGVVQEQLKRLPETGDICFAGDLKFEVVETAARGETLVRISDSPSEGTVD</sequence>
<proteinExistence type="predicted"/>
<dbReference type="PANTHER" id="PTHR22777">
    <property type="entry name" value="HEMOLYSIN-RELATED"/>
    <property type="match status" value="1"/>
</dbReference>
<dbReference type="PROSITE" id="PS51846">
    <property type="entry name" value="CNNM"/>
    <property type="match status" value="1"/>
</dbReference>
<dbReference type="PANTHER" id="PTHR22777:SF17">
    <property type="entry name" value="UPF0053 PROTEIN SLL0260"/>
    <property type="match status" value="1"/>
</dbReference>
<evidence type="ECO:0000256" key="5">
    <source>
        <dbReference type="SAM" id="Phobius"/>
    </source>
</evidence>
<dbReference type="SUPFAM" id="SSF54631">
    <property type="entry name" value="CBS-domain pair"/>
    <property type="match status" value="1"/>
</dbReference>
<dbReference type="InterPro" id="IPR016169">
    <property type="entry name" value="FAD-bd_PCMH_sub2"/>
</dbReference>
<dbReference type="InterPro" id="IPR005170">
    <property type="entry name" value="Transptr-assoc_dom"/>
</dbReference>
<evidence type="ECO:0000259" key="6">
    <source>
        <dbReference type="PROSITE" id="PS51371"/>
    </source>
</evidence>
<feature type="domain" description="CBS" evidence="6">
    <location>
        <begin position="267"/>
        <end position="327"/>
    </location>
</feature>
<keyword evidence="1" id="KW-0677">Repeat</keyword>
<dbReference type="OrthoDB" id="235333at2"/>
<dbReference type="SUPFAM" id="SSF56176">
    <property type="entry name" value="FAD-binding/transporter-associated domain-like"/>
    <property type="match status" value="1"/>
</dbReference>
<keyword evidence="2 3" id="KW-0129">CBS domain</keyword>
<keyword evidence="9" id="KW-1185">Reference proteome</keyword>
<dbReference type="Gene3D" id="3.10.580.10">
    <property type="entry name" value="CBS-domain"/>
    <property type="match status" value="1"/>
</dbReference>
<dbReference type="EMBL" id="CP036298">
    <property type="protein sequence ID" value="QDV27558.1"/>
    <property type="molecule type" value="Genomic_DNA"/>
</dbReference>
<dbReference type="Pfam" id="PF03471">
    <property type="entry name" value="CorC_HlyC"/>
    <property type="match status" value="1"/>
</dbReference>
<feature type="transmembrane region" description="Helical" evidence="5">
    <location>
        <begin position="95"/>
        <end position="114"/>
    </location>
</feature>
<dbReference type="InterPro" id="IPR000644">
    <property type="entry name" value="CBS_dom"/>
</dbReference>
<dbReference type="PROSITE" id="PS51371">
    <property type="entry name" value="CBS"/>
    <property type="match status" value="1"/>
</dbReference>